<dbReference type="CDD" id="cd02027">
    <property type="entry name" value="APSK"/>
    <property type="match status" value="1"/>
</dbReference>
<name>A0ABU3DNJ5_9FLAO</name>
<dbReference type="NCBIfam" id="NF003013">
    <property type="entry name" value="PRK03846.1"/>
    <property type="match status" value="1"/>
</dbReference>
<dbReference type="HAMAP" id="MF_00065">
    <property type="entry name" value="Adenylyl_sulf_kinase"/>
    <property type="match status" value="1"/>
</dbReference>
<dbReference type="Gene3D" id="3.40.50.300">
    <property type="entry name" value="P-loop containing nucleotide triphosphate hydrolases"/>
    <property type="match status" value="1"/>
</dbReference>
<protein>
    <recommendedName>
        <fullName evidence="5 13">Adenylyl-sulfate kinase</fullName>
        <ecNumber evidence="5 13">2.7.1.25</ecNumber>
    </recommendedName>
    <alternativeName>
        <fullName evidence="11 13">APS kinase</fullName>
    </alternativeName>
    <alternativeName>
        <fullName evidence="12 13">ATP adenosine-5'-phosphosulfate 3'-phosphotransferase</fullName>
    </alternativeName>
    <alternativeName>
        <fullName evidence="10 13">Adenosine-5'-phosphosulfate kinase</fullName>
    </alternativeName>
</protein>
<feature type="binding site" evidence="13">
    <location>
        <begin position="31"/>
        <end position="38"/>
    </location>
    <ligand>
        <name>ATP</name>
        <dbReference type="ChEBI" id="CHEBI:30616"/>
    </ligand>
</feature>
<evidence type="ECO:0000256" key="12">
    <source>
        <dbReference type="ARBA" id="ARBA00031464"/>
    </source>
</evidence>
<sequence>MNNIIPQEYNVTQNCRGTIKGHRPLVIWFSGLSGSGKSTLANLVEKDLHKKGIHTYSLDGDNIRGGLNSNLGFSEADRTENLRRIAEVSKLFIDSGTLIIAAFISPLKTDRELIKKIIGKENFIGIFVNTSIEECERRDVKGLYKKARAGEIKDFTGINAPYEKPFDFDVVINTEETGLEESVNKIVNYIQPKLRLNSNE</sequence>
<keyword evidence="13" id="KW-0597">Phosphoprotein</keyword>
<organism evidence="16 17">
    <name type="scientific">Autumnicola psychrophila</name>
    <dbReference type="NCBI Taxonomy" id="3075592"/>
    <lineage>
        <taxon>Bacteria</taxon>
        <taxon>Pseudomonadati</taxon>
        <taxon>Bacteroidota</taxon>
        <taxon>Flavobacteriia</taxon>
        <taxon>Flavobacteriales</taxon>
        <taxon>Flavobacteriaceae</taxon>
        <taxon>Autumnicola</taxon>
    </lineage>
</organism>
<dbReference type="EMBL" id="JAVRHN010000002">
    <property type="protein sequence ID" value="MDT0685276.1"/>
    <property type="molecule type" value="Genomic_DNA"/>
</dbReference>
<evidence type="ECO:0000256" key="1">
    <source>
        <dbReference type="ARBA" id="ARBA00001823"/>
    </source>
</evidence>
<dbReference type="GO" id="GO:0004020">
    <property type="term" value="F:adenylylsulfate kinase activity"/>
    <property type="evidence" value="ECO:0007669"/>
    <property type="project" value="UniProtKB-EC"/>
</dbReference>
<dbReference type="EC" id="2.7.1.25" evidence="5 13"/>
<gene>
    <name evidence="13 16" type="primary">cysC</name>
    <name evidence="16" type="ORF">RM541_02805</name>
</gene>
<evidence type="ECO:0000256" key="10">
    <source>
        <dbReference type="ARBA" id="ARBA00029724"/>
    </source>
</evidence>
<dbReference type="InterPro" id="IPR002891">
    <property type="entry name" value="APS"/>
</dbReference>
<evidence type="ECO:0000313" key="17">
    <source>
        <dbReference type="Proteomes" id="UP001253848"/>
    </source>
</evidence>
<evidence type="ECO:0000259" key="15">
    <source>
        <dbReference type="Pfam" id="PF01583"/>
    </source>
</evidence>
<evidence type="ECO:0000256" key="7">
    <source>
        <dbReference type="ARBA" id="ARBA00022741"/>
    </source>
</evidence>
<dbReference type="PANTHER" id="PTHR11055:SF1">
    <property type="entry name" value="PAPS SYNTHETASE, ISOFORM D"/>
    <property type="match status" value="1"/>
</dbReference>
<keyword evidence="6 13" id="KW-0808">Transferase</keyword>
<comment type="similarity">
    <text evidence="4 13 14">Belongs to the APS kinase family.</text>
</comment>
<dbReference type="InterPro" id="IPR059117">
    <property type="entry name" value="APS_kinase_dom"/>
</dbReference>
<feature type="domain" description="APS kinase" evidence="15">
    <location>
        <begin position="24"/>
        <end position="173"/>
    </location>
</feature>
<evidence type="ECO:0000256" key="9">
    <source>
        <dbReference type="ARBA" id="ARBA00022840"/>
    </source>
</evidence>
<evidence type="ECO:0000256" key="2">
    <source>
        <dbReference type="ARBA" id="ARBA00002632"/>
    </source>
</evidence>
<dbReference type="Pfam" id="PF01583">
    <property type="entry name" value="APS_kinase"/>
    <property type="match status" value="1"/>
</dbReference>
<evidence type="ECO:0000313" key="16">
    <source>
        <dbReference type="EMBL" id="MDT0685276.1"/>
    </source>
</evidence>
<evidence type="ECO:0000256" key="5">
    <source>
        <dbReference type="ARBA" id="ARBA00012121"/>
    </source>
</evidence>
<comment type="caution">
    <text evidence="16">The sequence shown here is derived from an EMBL/GenBank/DDBJ whole genome shotgun (WGS) entry which is preliminary data.</text>
</comment>
<reference evidence="16 17" key="1">
    <citation type="submission" date="2023-09" db="EMBL/GenBank/DDBJ databases">
        <authorList>
            <person name="Rey-Velasco X."/>
        </authorList>
    </citation>
    <scope>NUCLEOTIDE SEQUENCE [LARGE SCALE GENOMIC DNA]</scope>
    <source>
        <strain evidence="16 17">F225</strain>
    </source>
</reference>
<feature type="active site" description="Phosphoserine intermediate" evidence="13">
    <location>
        <position position="105"/>
    </location>
</feature>
<dbReference type="Proteomes" id="UP001253848">
    <property type="component" value="Unassembled WGS sequence"/>
</dbReference>
<evidence type="ECO:0000256" key="11">
    <source>
        <dbReference type="ARBA" id="ARBA00031393"/>
    </source>
</evidence>
<dbReference type="NCBIfam" id="TIGR00455">
    <property type="entry name" value="apsK"/>
    <property type="match status" value="1"/>
</dbReference>
<keyword evidence="8 13" id="KW-0418">Kinase</keyword>
<comment type="function">
    <text evidence="2 13 14">Catalyzes the synthesis of activated sulfate.</text>
</comment>
<proteinExistence type="inferred from homology"/>
<evidence type="ECO:0000256" key="3">
    <source>
        <dbReference type="ARBA" id="ARBA00004806"/>
    </source>
</evidence>
<keyword evidence="7 13" id="KW-0547">Nucleotide-binding</keyword>
<keyword evidence="17" id="KW-1185">Reference proteome</keyword>
<comment type="catalytic activity">
    <reaction evidence="1 13 14">
        <text>adenosine 5'-phosphosulfate + ATP = 3'-phosphoadenylyl sulfate + ADP + H(+)</text>
        <dbReference type="Rhea" id="RHEA:24152"/>
        <dbReference type="ChEBI" id="CHEBI:15378"/>
        <dbReference type="ChEBI" id="CHEBI:30616"/>
        <dbReference type="ChEBI" id="CHEBI:58243"/>
        <dbReference type="ChEBI" id="CHEBI:58339"/>
        <dbReference type="ChEBI" id="CHEBI:456216"/>
        <dbReference type="EC" id="2.7.1.25"/>
    </reaction>
</comment>
<dbReference type="SUPFAM" id="SSF52540">
    <property type="entry name" value="P-loop containing nucleoside triphosphate hydrolases"/>
    <property type="match status" value="1"/>
</dbReference>
<evidence type="ECO:0000256" key="13">
    <source>
        <dbReference type="HAMAP-Rule" id="MF_00065"/>
    </source>
</evidence>
<keyword evidence="9 13" id="KW-0067">ATP-binding</keyword>
<comment type="pathway">
    <text evidence="3 13 14">Sulfur metabolism; hydrogen sulfide biosynthesis; sulfite from sulfate: step 2/3.</text>
</comment>
<evidence type="ECO:0000256" key="14">
    <source>
        <dbReference type="RuleBase" id="RU004347"/>
    </source>
</evidence>
<evidence type="ECO:0000256" key="8">
    <source>
        <dbReference type="ARBA" id="ARBA00022777"/>
    </source>
</evidence>
<dbReference type="RefSeq" id="WP_311498710.1">
    <property type="nucleotide sequence ID" value="NZ_JAVRHN010000002.1"/>
</dbReference>
<dbReference type="PANTHER" id="PTHR11055">
    <property type="entry name" value="BIFUNCTIONAL 3'-PHOSPHOADENOSINE 5'-PHOSPHOSULFATE SYNTHASE"/>
    <property type="match status" value="1"/>
</dbReference>
<evidence type="ECO:0000256" key="6">
    <source>
        <dbReference type="ARBA" id="ARBA00022679"/>
    </source>
</evidence>
<dbReference type="InterPro" id="IPR027417">
    <property type="entry name" value="P-loop_NTPase"/>
</dbReference>
<accession>A0ABU3DNJ5</accession>
<evidence type="ECO:0000256" key="4">
    <source>
        <dbReference type="ARBA" id="ARBA00007008"/>
    </source>
</evidence>